<proteinExistence type="predicted"/>
<evidence type="ECO:0000313" key="3">
    <source>
        <dbReference type="Proteomes" id="UP000270094"/>
    </source>
</evidence>
<accession>A0A3P7IDV9</accession>
<dbReference type="AlphaFoldDB" id="A0A3P7IDV9"/>
<dbReference type="Proteomes" id="UP000270094">
    <property type="component" value="Unassembled WGS sequence"/>
</dbReference>
<reference evidence="2 3" key="1">
    <citation type="submission" date="2018-11" db="EMBL/GenBank/DDBJ databases">
        <authorList>
            <consortium name="Pathogen Informatics"/>
        </authorList>
    </citation>
    <scope>NUCLEOTIDE SEQUENCE [LARGE SCALE GENOMIC DNA]</scope>
</reference>
<organism evidence="2 3">
    <name type="scientific">Strongylus vulgaris</name>
    <name type="common">Blood worm</name>
    <dbReference type="NCBI Taxonomy" id="40348"/>
    <lineage>
        <taxon>Eukaryota</taxon>
        <taxon>Metazoa</taxon>
        <taxon>Ecdysozoa</taxon>
        <taxon>Nematoda</taxon>
        <taxon>Chromadorea</taxon>
        <taxon>Rhabditida</taxon>
        <taxon>Rhabditina</taxon>
        <taxon>Rhabditomorpha</taxon>
        <taxon>Strongyloidea</taxon>
        <taxon>Strongylidae</taxon>
        <taxon>Strongylus</taxon>
    </lineage>
</organism>
<dbReference type="EMBL" id="UYYB01001955">
    <property type="protein sequence ID" value="VDM66053.1"/>
    <property type="molecule type" value="Genomic_DNA"/>
</dbReference>
<gene>
    <name evidence="2" type="ORF">SVUK_LOCUS1051</name>
</gene>
<name>A0A3P7IDV9_STRVU</name>
<sequence>MPIKTRHTQRRCSVRRSFRTRPSNQTAVICVDHPDVQLFHDDSWDDDFALRSPAPRKPRKPRPVPEEIIEEDEEESDGVGDRNNDENMPPNTIDGNRSAIERMNAEFAEAEEYSLYIENEDGVRLKAIGNQLVEYDKYDGPKTTAHVFPKRNTPSPPDQAQIDLNNHLLRKAVWTYLRGCTPRRKRSEFDFLL</sequence>
<dbReference type="OrthoDB" id="5871979at2759"/>
<keyword evidence="3" id="KW-1185">Reference proteome</keyword>
<feature type="compositionally biased region" description="Acidic residues" evidence="1">
    <location>
        <begin position="67"/>
        <end position="78"/>
    </location>
</feature>
<evidence type="ECO:0000256" key="1">
    <source>
        <dbReference type="SAM" id="MobiDB-lite"/>
    </source>
</evidence>
<feature type="region of interest" description="Disordered" evidence="1">
    <location>
        <begin position="49"/>
        <end position="98"/>
    </location>
</feature>
<evidence type="ECO:0000313" key="2">
    <source>
        <dbReference type="EMBL" id="VDM66053.1"/>
    </source>
</evidence>
<protein>
    <submittedName>
        <fullName evidence="2">Uncharacterized protein</fullName>
    </submittedName>
</protein>